<keyword evidence="2" id="KW-1185">Reference proteome</keyword>
<comment type="caution">
    <text evidence="1">The sequence shown here is derived from an EMBL/GenBank/DDBJ whole genome shotgun (WGS) entry which is preliminary data.</text>
</comment>
<dbReference type="EMBL" id="CM042048">
    <property type="protein sequence ID" value="KAI3758627.1"/>
    <property type="molecule type" value="Genomic_DNA"/>
</dbReference>
<evidence type="ECO:0000313" key="1">
    <source>
        <dbReference type="EMBL" id="KAI3758627.1"/>
    </source>
</evidence>
<organism evidence="1 2">
    <name type="scientific">Arctium lappa</name>
    <name type="common">Greater burdock</name>
    <name type="synonym">Lappa major</name>
    <dbReference type="NCBI Taxonomy" id="4217"/>
    <lineage>
        <taxon>Eukaryota</taxon>
        <taxon>Viridiplantae</taxon>
        <taxon>Streptophyta</taxon>
        <taxon>Embryophyta</taxon>
        <taxon>Tracheophyta</taxon>
        <taxon>Spermatophyta</taxon>
        <taxon>Magnoliopsida</taxon>
        <taxon>eudicotyledons</taxon>
        <taxon>Gunneridae</taxon>
        <taxon>Pentapetalae</taxon>
        <taxon>asterids</taxon>
        <taxon>campanulids</taxon>
        <taxon>Asterales</taxon>
        <taxon>Asteraceae</taxon>
        <taxon>Carduoideae</taxon>
        <taxon>Cardueae</taxon>
        <taxon>Arctiinae</taxon>
        <taxon>Arctium</taxon>
    </lineage>
</organism>
<sequence length="88" mass="9768">MANDILYRLLHVRRGRQLLMNADGRMGMGDNPKKIFGVKTGDHKGRPSTNQAGRAFRGRRHVTKAMTTLVKIRKPQAIAMHLGGTCKG</sequence>
<accession>A0ACB9EII5</accession>
<dbReference type="Proteomes" id="UP001055879">
    <property type="component" value="Linkage Group LG02"/>
</dbReference>
<reference evidence="1 2" key="2">
    <citation type="journal article" date="2022" name="Mol. Ecol. Resour.">
        <title>The genomes of chicory, endive, great burdock and yacon provide insights into Asteraceae paleo-polyploidization history and plant inulin production.</title>
        <authorList>
            <person name="Fan W."/>
            <person name="Wang S."/>
            <person name="Wang H."/>
            <person name="Wang A."/>
            <person name="Jiang F."/>
            <person name="Liu H."/>
            <person name="Zhao H."/>
            <person name="Xu D."/>
            <person name="Zhang Y."/>
        </authorList>
    </citation>
    <scope>NUCLEOTIDE SEQUENCE [LARGE SCALE GENOMIC DNA]</scope>
    <source>
        <strain evidence="2">cv. Niubang</strain>
    </source>
</reference>
<name>A0ACB9EII5_ARCLA</name>
<reference evidence="2" key="1">
    <citation type="journal article" date="2022" name="Mol. Ecol. Resour.">
        <title>The genomes of chicory, endive, great burdock and yacon provide insights into Asteraceae palaeo-polyploidization history and plant inulin production.</title>
        <authorList>
            <person name="Fan W."/>
            <person name="Wang S."/>
            <person name="Wang H."/>
            <person name="Wang A."/>
            <person name="Jiang F."/>
            <person name="Liu H."/>
            <person name="Zhao H."/>
            <person name="Xu D."/>
            <person name="Zhang Y."/>
        </authorList>
    </citation>
    <scope>NUCLEOTIDE SEQUENCE [LARGE SCALE GENOMIC DNA]</scope>
    <source>
        <strain evidence="2">cv. Niubang</strain>
    </source>
</reference>
<gene>
    <name evidence="1" type="ORF">L6452_06194</name>
</gene>
<proteinExistence type="predicted"/>
<evidence type="ECO:0000313" key="2">
    <source>
        <dbReference type="Proteomes" id="UP001055879"/>
    </source>
</evidence>
<protein>
    <submittedName>
        <fullName evidence="1">Uncharacterized protein</fullName>
    </submittedName>
</protein>